<dbReference type="Proteomes" id="UP001497497">
    <property type="component" value="Unassembled WGS sequence"/>
</dbReference>
<proteinExistence type="inferred from homology"/>
<reference evidence="7 8" key="1">
    <citation type="submission" date="2024-04" db="EMBL/GenBank/DDBJ databases">
        <authorList>
            <consortium name="Genoscope - CEA"/>
            <person name="William W."/>
        </authorList>
    </citation>
    <scope>NUCLEOTIDE SEQUENCE [LARGE SCALE GENOMIC DNA]</scope>
</reference>
<gene>
    <name evidence="7" type="ORF">GSLYS_00006644001</name>
</gene>
<dbReference type="InterPro" id="IPR029135">
    <property type="entry name" value="PPP1R35_C"/>
</dbReference>
<accession>A0AAV2HF72</accession>
<dbReference type="GO" id="GO:0045724">
    <property type="term" value="P:positive regulation of cilium assembly"/>
    <property type="evidence" value="ECO:0007669"/>
    <property type="project" value="TreeGrafter"/>
</dbReference>
<dbReference type="GO" id="GO:0019902">
    <property type="term" value="F:phosphatase binding"/>
    <property type="evidence" value="ECO:0007669"/>
    <property type="project" value="InterPro"/>
</dbReference>
<comment type="caution">
    <text evidence="7">The sequence shown here is derived from an EMBL/GenBank/DDBJ whole genome shotgun (WGS) entry which is preliminary data.</text>
</comment>
<dbReference type="AlphaFoldDB" id="A0AAV2HF72"/>
<feature type="domain" description="Protein phosphatase 1 regulatory subunit 35 C-terminal" evidence="6">
    <location>
        <begin position="419"/>
        <end position="560"/>
    </location>
</feature>
<dbReference type="PANTHER" id="PTHR28625:SF1">
    <property type="entry name" value="PROTEIN PHOSPHATASE 1 REGULATORY SUBUNIT 35"/>
    <property type="match status" value="1"/>
</dbReference>
<sequence>MPSPGLTSAVSEYEQFTSKFGSVTSKYQADDRNENDDHFIAQKKKKHTNQFKTLTELKEMTLSKALHDDNGHIEAQNRIPRPLAWSPGMTLYPHPSLSITPEKPSRQGVDSPNYLKDDTLKAHDISKIPQPVAWSPGMKFQPNPSLFVTPDKTSVKRVVSVDKTDEKSDHHTEVVDNNVRVKEKYSVRFDLPSASSGEEAFDESSSCSGSPITLKGSQISPSSSPVWKPFSPQKYYDPNIYSDDSALDESIFSSLPSASDNRKPKDLKNKESLKINFAQNNDDSGARKVIELYQTSSLENLNSKPFSRTTELNKKTSKLDVLSSDSSTSLQCGELSLDSLTNLKNPKQCRKKQDTVEDKVLEPAQNFVKSSSWRSEPPTPALHVIREAKNNLVSTEYSFPFDAGAVGGDLEYEHIFARPEFNSTIKIRSELNSLCQQEVDVQKAVEATLSNSEVKRSELNEKAALYTNRTSNQFRDLVDLDASVETLCQRVVRMRTSKAKKMTCPKDTKSTKTEKTPDLMEFFTSDLQSQNPDLNLPGIQPITSLLKTSPHDIAFDLYRHNRVWHGLHDF</sequence>
<feature type="compositionally biased region" description="Polar residues" evidence="5">
    <location>
        <begin position="203"/>
        <end position="225"/>
    </location>
</feature>
<keyword evidence="3" id="KW-0206">Cytoskeleton</keyword>
<dbReference type="PANTHER" id="PTHR28625">
    <property type="entry name" value="PROTEIN PHOSPHATASE 1 REGULATORY SUBUNIT 35"/>
    <property type="match status" value="1"/>
</dbReference>
<name>A0AAV2HF72_LYMST</name>
<feature type="region of interest" description="Disordered" evidence="5">
    <location>
        <begin position="196"/>
        <end position="227"/>
    </location>
</feature>
<organism evidence="7 8">
    <name type="scientific">Lymnaea stagnalis</name>
    <name type="common">Great pond snail</name>
    <name type="synonym">Helix stagnalis</name>
    <dbReference type="NCBI Taxonomy" id="6523"/>
    <lineage>
        <taxon>Eukaryota</taxon>
        <taxon>Metazoa</taxon>
        <taxon>Spiralia</taxon>
        <taxon>Lophotrochozoa</taxon>
        <taxon>Mollusca</taxon>
        <taxon>Gastropoda</taxon>
        <taxon>Heterobranchia</taxon>
        <taxon>Euthyneura</taxon>
        <taxon>Panpulmonata</taxon>
        <taxon>Hygrophila</taxon>
        <taxon>Lymnaeoidea</taxon>
        <taxon>Lymnaeidae</taxon>
        <taxon>Lymnaea</taxon>
    </lineage>
</organism>
<evidence type="ECO:0000256" key="4">
    <source>
        <dbReference type="ARBA" id="ARBA00029452"/>
    </source>
</evidence>
<evidence type="ECO:0000256" key="1">
    <source>
        <dbReference type="ARBA" id="ARBA00004114"/>
    </source>
</evidence>
<evidence type="ECO:0000313" key="7">
    <source>
        <dbReference type="EMBL" id="CAL1532626.1"/>
    </source>
</evidence>
<comment type="similarity">
    <text evidence="4">Belongs to the PPP1R35 family.</text>
</comment>
<evidence type="ECO:0000256" key="5">
    <source>
        <dbReference type="SAM" id="MobiDB-lite"/>
    </source>
</evidence>
<dbReference type="GO" id="GO:1903724">
    <property type="term" value="P:positive regulation of centriole elongation"/>
    <property type="evidence" value="ECO:0007669"/>
    <property type="project" value="TreeGrafter"/>
</dbReference>
<comment type="subcellular location">
    <subcellularLocation>
        <location evidence="1">Cytoplasm</location>
        <location evidence="1">Cytoskeleton</location>
        <location evidence="1">Microtubule organizing center</location>
        <location evidence="1">Centrosome</location>
        <location evidence="1">Centriole</location>
    </subcellularLocation>
</comment>
<protein>
    <recommendedName>
        <fullName evidence="6">Protein phosphatase 1 regulatory subunit 35 C-terminal domain-containing protein</fullName>
    </recommendedName>
</protein>
<dbReference type="GO" id="GO:0005814">
    <property type="term" value="C:centriole"/>
    <property type="evidence" value="ECO:0007669"/>
    <property type="project" value="UniProtKB-SubCell"/>
</dbReference>
<evidence type="ECO:0000256" key="2">
    <source>
        <dbReference type="ARBA" id="ARBA00022490"/>
    </source>
</evidence>
<keyword evidence="8" id="KW-1185">Reference proteome</keyword>
<evidence type="ECO:0000259" key="6">
    <source>
        <dbReference type="Pfam" id="PF15503"/>
    </source>
</evidence>
<dbReference type="InterPro" id="IPR033590">
    <property type="entry name" value="PPP1R35"/>
</dbReference>
<dbReference type="EMBL" id="CAXITT010000120">
    <property type="protein sequence ID" value="CAL1532626.1"/>
    <property type="molecule type" value="Genomic_DNA"/>
</dbReference>
<evidence type="ECO:0000256" key="3">
    <source>
        <dbReference type="ARBA" id="ARBA00023212"/>
    </source>
</evidence>
<keyword evidence="2" id="KW-0963">Cytoplasm</keyword>
<evidence type="ECO:0000313" key="8">
    <source>
        <dbReference type="Proteomes" id="UP001497497"/>
    </source>
</evidence>
<dbReference type="Pfam" id="PF15503">
    <property type="entry name" value="PPP1R35_C"/>
    <property type="match status" value="1"/>
</dbReference>